<dbReference type="Gene3D" id="3.40.50.300">
    <property type="entry name" value="P-loop containing nucleotide triphosphate hydrolases"/>
    <property type="match status" value="2"/>
</dbReference>
<sequence length="519" mass="55419">MMIHATEPTSVSRTVLAAKQVAKSYGGVYALRDADLTVASGEVHALLGENGAGKSTLVKILTGVHSPDHGKVLIDGEPVSFQSPLHAERLGVHAIHQHLALVRGLSIVDNFLLGRTEAGERARHFGFLSRREAAQVVEQAVASVGLRVDPFTKISQLSLPQAQLVQIARALTAEAKVLVLDEPTAALTPADRDNLFEKLDRLRGDGVGLVYISHRLDEITALCDRATILRDGRIVREMAKDELTVDAMIEAMLDRPVQQLYPPRVVNPTEVPVLQVEGLRVTGQPPVSFIVNGGEVVGLTGLVDAGMVPVAEALCGSRRAEAGAVSVDGSNALPRTALDGMRHGIALVPADRSEALIAGLSIAENLALTYSSRAQIASRTGRRLRWMSRRRTKANAVRAIDRFTVDPRRPELSAGSLSGGNQQKIVLAKAVSLSPRVLVLIEPTAGVDVGSRAQIYQLLREIASQGVAVLLVSSDMQEVCGLSDRVCVFRSGAIAKEIPGPTTEREIMGHATRPLAGAR</sequence>
<name>A0A2N3Y6H5_SACSN</name>
<dbReference type="STRING" id="994479.GCA_000194155_04734"/>
<evidence type="ECO:0000256" key="3">
    <source>
        <dbReference type="ARBA" id="ARBA00022741"/>
    </source>
</evidence>
<evidence type="ECO:0000256" key="4">
    <source>
        <dbReference type="ARBA" id="ARBA00022840"/>
    </source>
</evidence>
<dbReference type="AlphaFoldDB" id="A0A2N3Y6H5"/>
<reference evidence="6" key="1">
    <citation type="submission" date="2017-12" db="EMBL/GenBank/DDBJ databases">
        <title>Sequencing the genomes of 1000 Actinobacteria strains.</title>
        <authorList>
            <person name="Klenk H.-P."/>
        </authorList>
    </citation>
    <scope>NUCLEOTIDE SEQUENCE [LARGE SCALE GENOMIC DNA]</scope>
    <source>
        <strain evidence="6">DSM 44228</strain>
    </source>
</reference>
<dbReference type="InterPro" id="IPR050107">
    <property type="entry name" value="ABC_carbohydrate_import_ATPase"/>
</dbReference>
<dbReference type="PROSITE" id="PS00211">
    <property type="entry name" value="ABC_TRANSPORTER_1"/>
    <property type="match status" value="1"/>
</dbReference>
<keyword evidence="7" id="KW-1185">Reference proteome</keyword>
<dbReference type="PANTHER" id="PTHR43790:SF9">
    <property type="entry name" value="GALACTOFURANOSE TRANSPORTER ATP-BINDING PROTEIN YTFR"/>
    <property type="match status" value="1"/>
</dbReference>
<dbReference type="Proteomes" id="UP000233786">
    <property type="component" value="Unassembled WGS sequence"/>
</dbReference>
<dbReference type="EMBL" id="PJNB01000001">
    <property type="protein sequence ID" value="PKW18529.1"/>
    <property type="molecule type" value="Genomic_DNA"/>
</dbReference>
<gene>
    <name evidence="6" type="ORF">A8926_6623</name>
</gene>
<evidence type="ECO:0000259" key="5">
    <source>
        <dbReference type="PROSITE" id="PS50893"/>
    </source>
</evidence>
<dbReference type="CDD" id="cd03216">
    <property type="entry name" value="ABC_Carb_Monos_I"/>
    <property type="match status" value="1"/>
</dbReference>
<evidence type="ECO:0000256" key="1">
    <source>
        <dbReference type="ARBA" id="ARBA00022448"/>
    </source>
</evidence>
<dbReference type="SUPFAM" id="SSF52540">
    <property type="entry name" value="P-loop containing nucleoside triphosphate hydrolases"/>
    <property type="match status" value="2"/>
</dbReference>
<keyword evidence="4 6" id="KW-0067">ATP-binding</keyword>
<feature type="domain" description="ABC transporter" evidence="5">
    <location>
        <begin position="16"/>
        <end position="256"/>
    </location>
</feature>
<evidence type="ECO:0000313" key="7">
    <source>
        <dbReference type="Proteomes" id="UP000233786"/>
    </source>
</evidence>
<keyword evidence="3" id="KW-0547">Nucleotide-binding</keyword>
<keyword evidence="1" id="KW-0813">Transport</keyword>
<dbReference type="PANTHER" id="PTHR43790">
    <property type="entry name" value="CARBOHYDRATE TRANSPORT ATP-BINDING PROTEIN MG119-RELATED"/>
    <property type="match status" value="1"/>
</dbReference>
<dbReference type="CDD" id="cd03215">
    <property type="entry name" value="ABC_Carb_Monos_II"/>
    <property type="match status" value="1"/>
</dbReference>
<dbReference type="GO" id="GO:0016887">
    <property type="term" value="F:ATP hydrolysis activity"/>
    <property type="evidence" value="ECO:0007669"/>
    <property type="project" value="InterPro"/>
</dbReference>
<evidence type="ECO:0000256" key="2">
    <source>
        <dbReference type="ARBA" id="ARBA00022737"/>
    </source>
</evidence>
<dbReference type="GO" id="GO:0005524">
    <property type="term" value="F:ATP binding"/>
    <property type="evidence" value="ECO:0007669"/>
    <property type="project" value="UniProtKB-KW"/>
</dbReference>
<dbReference type="InterPro" id="IPR003593">
    <property type="entry name" value="AAA+_ATPase"/>
</dbReference>
<dbReference type="InterPro" id="IPR017871">
    <property type="entry name" value="ABC_transporter-like_CS"/>
</dbReference>
<comment type="caution">
    <text evidence="6">The sequence shown here is derived from an EMBL/GenBank/DDBJ whole genome shotgun (WGS) entry which is preliminary data.</text>
</comment>
<organism evidence="6 7">
    <name type="scientific">Saccharopolyspora spinosa</name>
    <dbReference type="NCBI Taxonomy" id="60894"/>
    <lineage>
        <taxon>Bacteria</taxon>
        <taxon>Bacillati</taxon>
        <taxon>Actinomycetota</taxon>
        <taxon>Actinomycetes</taxon>
        <taxon>Pseudonocardiales</taxon>
        <taxon>Pseudonocardiaceae</taxon>
        <taxon>Saccharopolyspora</taxon>
    </lineage>
</organism>
<dbReference type="PROSITE" id="PS50893">
    <property type="entry name" value="ABC_TRANSPORTER_2"/>
    <property type="match status" value="2"/>
</dbReference>
<evidence type="ECO:0000313" key="6">
    <source>
        <dbReference type="EMBL" id="PKW18529.1"/>
    </source>
</evidence>
<protein>
    <submittedName>
        <fullName evidence="6">Ribose transport system ATP-binding protein/rhamnose transport system ATP-binding protein</fullName>
    </submittedName>
</protein>
<feature type="domain" description="ABC transporter" evidence="5">
    <location>
        <begin position="266"/>
        <end position="516"/>
    </location>
</feature>
<accession>A0A2N3Y6H5</accession>
<dbReference type="RefSeq" id="WP_395474768.1">
    <property type="nucleotide sequence ID" value="NZ_CP172070.1"/>
</dbReference>
<proteinExistence type="predicted"/>
<dbReference type="InterPro" id="IPR003439">
    <property type="entry name" value="ABC_transporter-like_ATP-bd"/>
</dbReference>
<dbReference type="InterPro" id="IPR027417">
    <property type="entry name" value="P-loop_NTPase"/>
</dbReference>
<keyword evidence="2" id="KW-0677">Repeat</keyword>
<dbReference type="SMART" id="SM00382">
    <property type="entry name" value="AAA"/>
    <property type="match status" value="1"/>
</dbReference>
<dbReference type="Pfam" id="PF00005">
    <property type="entry name" value="ABC_tran"/>
    <property type="match status" value="2"/>
</dbReference>